<sequence>MANPSSFHNFDILAHVFSCLDPYNKADRAACVNASRVCRSWSVPASTAIWDARPRWDLVDLYHILFPSPPPLNAAGLVDSAQMKLYLANVGRPAYVLPRSSSAAYDVAQIFHQGKEPCYDPIAWASFLRCCGRTRALYVHRLETAEAQALGLVLKWNEEEILFPALRSLTWIESPRVAGLLPYLAPPSLRQLKLIFNPRRDIRSSEIDQILCRLAETSPDIQKIDIENAHQIGPFPGNSFPRYSSLRRLALGGNMAVTLQQLRGALSLPHLADLTAHLDPNLPADGDPATPNHPVVAANLKKLHSGGECRALTALFDQLEAPSLYELEIFADERRWERYFEGHRVLVQAITGSAYKLRLLRYRTIQDAQSLTDRIRHEFSQDEWDVFVARTPPHDRIRAFWDVLRPLFPNAPPPISHSDGILHRRRTIERLVYDVWSPTEISSEDFSHVQTGFVGFRRFCGRVWPLASLNPDPEERRVVHIIRCTFELEDT</sequence>
<reference evidence="1" key="1">
    <citation type="submission" date="2019-10" db="EMBL/GenBank/DDBJ databases">
        <authorList>
            <person name="Nor Muhammad N."/>
        </authorList>
    </citation>
    <scope>NUCLEOTIDE SEQUENCE</scope>
</reference>
<organism evidence="1">
    <name type="scientific">Ganoderma boninense</name>
    <dbReference type="NCBI Taxonomy" id="34458"/>
    <lineage>
        <taxon>Eukaryota</taxon>
        <taxon>Fungi</taxon>
        <taxon>Dikarya</taxon>
        <taxon>Basidiomycota</taxon>
        <taxon>Agaricomycotina</taxon>
        <taxon>Agaricomycetes</taxon>
        <taxon>Polyporales</taxon>
        <taxon>Polyporaceae</taxon>
        <taxon>Ganoderma</taxon>
    </lineage>
</organism>
<dbReference type="EMBL" id="LR729724">
    <property type="protein sequence ID" value="VWP01854.1"/>
    <property type="molecule type" value="Genomic_DNA"/>
</dbReference>
<protein>
    <submittedName>
        <fullName evidence="1">Non-histone chromosomal protein 6</fullName>
    </submittedName>
</protein>
<proteinExistence type="predicted"/>
<dbReference type="AlphaFoldDB" id="A0A5K1K6Y2"/>
<name>A0A5K1K6Y2_9APHY</name>
<gene>
    <name evidence="1" type="primary">Q4IQX3</name>
</gene>
<evidence type="ECO:0000313" key="1">
    <source>
        <dbReference type="EMBL" id="VWP01854.1"/>
    </source>
</evidence>
<accession>A0A5K1K6Y2</accession>